<gene>
    <name evidence="2" type="ORF">MVEN_00179200</name>
</gene>
<protein>
    <submittedName>
        <fullName evidence="2">Uncharacterized protein</fullName>
    </submittedName>
</protein>
<keyword evidence="1" id="KW-1133">Transmembrane helix</keyword>
<keyword evidence="1" id="KW-0472">Membrane</keyword>
<evidence type="ECO:0000313" key="2">
    <source>
        <dbReference type="EMBL" id="KAF7368559.1"/>
    </source>
</evidence>
<sequence length="196" mass="20557">MRREPYKEGGYCAIQGHQKLHIAIFIRALIHRTSSKLDMRFIAASTIFTMFALMTSSLNTVVAAPSGDADAGEAASNPVLSRRTLASATFDYDYTPNCCGSSTSCKRGTISISLTALAQTGNGDSAELVTHGLPFEIGFDGSLHCDSGGIICWSGTPTNGGNSANVCVHYANDQICKDADVSQSGCSSVHIGANLP</sequence>
<proteinExistence type="predicted"/>
<keyword evidence="1" id="KW-0812">Transmembrane</keyword>
<dbReference type="EMBL" id="JACAZI010000002">
    <property type="protein sequence ID" value="KAF7368559.1"/>
    <property type="molecule type" value="Genomic_DNA"/>
</dbReference>
<organism evidence="2 3">
    <name type="scientific">Mycena venus</name>
    <dbReference type="NCBI Taxonomy" id="2733690"/>
    <lineage>
        <taxon>Eukaryota</taxon>
        <taxon>Fungi</taxon>
        <taxon>Dikarya</taxon>
        <taxon>Basidiomycota</taxon>
        <taxon>Agaricomycotina</taxon>
        <taxon>Agaricomycetes</taxon>
        <taxon>Agaricomycetidae</taxon>
        <taxon>Agaricales</taxon>
        <taxon>Marasmiineae</taxon>
        <taxon>Mycenaceae</taxon>
        <taxon>Mycena</taxon>
    </lineage>
</organism>
<evidence type="ECO:0000256" key="1">
    <source>
        <dbReference type="SAM" id="Phobius"/>
    </source>
</evidence>
<feature type="transmembrane region" description="Helical" evidence="1">
    <location>
        <begin position="41"/>
        <end position="58"/>
    </location>
</feature>
<keyword evidence="3" id="KW-1185">Reference proteome</keyword>
<comment type="caution">
    <text evidence="2">The sequence shown here is derived from an EMBL/GenBank/DDBJ whole genome shotgun (WGS) entry which is preliminary data.</text>
</comment>
<dbReference type="Proteomes" id="UP000620124">
    <property type="component" value="Unassembled WGS sequence"/>
</dbReference>
<reference evidence="2" key="1">
    <citation type="submission" date="2020-05" db="EMBL/GenBank/DDBJ databases">
        <title>Mycena genomes resolve the evolution of fungal bioluminescence.</title>
        <authorList>
            <person name="Tsai I.J."/>
        </authorList>
    </citation>
    <scope>NUCLEOTIDE SEQUENCE</scope>
    <source>
        <strain evidence="2">CCC161011</strain>
    </source>
</reference>
<dbReference type="AlphaFoldDB" id="A0A8H7DAQ3"/>
<evidence type="ECO:0000313" key="3">
    <source>
        <dbReference type="Proteomes" id="UP000620124"/>
    </source>
</evidence>
<accession>A0A8H7DAQ3</accession>
<dbReference type="OrthoDB" id="2944837at2759"/>
<name>A0A8H7DAQ3_9AGAR</name>